<reference evidence="1 2" key="1">
    <citation type="submission" date="2024-07" db="EMBL/GenBank/DDBJ databases">
        <title>Luteimonas salilacus sp. nov., isolated from the shore soil of Salt Lake in Tibet of China.</title>
        <authorList>
            <person name="Zhang X."/>
            <person name="Li A."/>
        </authorList>
    </citation>
    <scope>NUCLEOTIDE SEQUENCE [LARGE SCALE GENOMIC DNA]</scope>
    <source>
        <strain evidence="1 2">B3-2-R+30</strain>
    </source>
</reference>
<dbReference type="EMBL" id="JBFWIC010000017">
    <property type="protein sequence ID" value="MEZ0475478.1"/>
    <property type="molecule type" value="Genomic_DNA"/>
</dbReference>
<evidence type="ECO:0000313" key="2">
    <source>
        <dbReference type="Proteomes" id="UP001566331"/>
    </source>
</evidence>
<accession>A0ABV4HSB2</accession>
<keyword evidence="2" id="KW-1185">Reference proteome</keyword>
<organism evidence="1 2">
    <name type="scientific">Luteimonas salinilitoris</name>
    <dbReference type="NCBI Taxonomy" id="3237697"/>
    <lineage>
        <taxon>Bacteria</taxon>
        <taxon>Pseudomonadati</taxon>
        <taxon>Pseudomonadota</taxon>
        <taxon>Gammaproteobacteria</taxon>
        <taxon>Lysobacterales</taxon>
        <taxon>Lysobacteraceae</taxon>
        <taxon>Luteimonas</taxon>
    </lineage>
</organism>
<dbReference type="Proteomes" id="UP001566331">
    <property type="component" value="Unassembled WGS sequence"/>
</dbReference>
<dbReference type="RefSeq" id="WP_370562502.1">
    <property type="nucleotide sequence ID" value="NZ_JBFWIB010000002.1"/>
</dbReference>
<evidence type="ECO:0000313" key="1">
    <source>
        <dbReference type="EMBL" id="MEZ0475478.1"/>
    </source>
</evidence>
<protein>
    <submittedName>
        <fullName evidence="1">Uncharacterized protein</fullName>
    </submittedName>
</protein>
<sequence>MEAIEKAAIRAFENRTLAHLQEYFPGHCNLLGEEQMRRVIQFGWDKARHYEMTAECCVRTYIEFMCLLGGRFDTNPLMPWAAEILNDKVSGDQVARGDRLYDRAHEYIRHLVPDYRDPEGTPVTARFVNDLQQLRTTPDTPVPPNALPTFADDVKAKLRRVFPAKFTYAGEAAIAALIATGIGEAARHRIRGERGLTLFITLMFVLGVGFDDDPLLPWASKILNDEKISTEKKRVDKLQIRAIGMLRQWWKVPHEAGV</sequence>
<gene>
    <name evidence="1" type="ORF">AB6713_12770</name>
</gene>
<comment type="caution">
    <text evidence="1">The sequence shown here is derived from an EMBL/GenBank/DDBJ whole genome shotgun (WGS) entry which is preliminary data.</text>
</comment>
<name>A0ABV4HSB2_9GAMM</name>
<proteinExistence type="predicted"/>